<gene>
    <name evidence="9" type="ORF">CAMP_LOCUS16537</name>
</gene>
<keyword evidence="4" id="KW-0067">ATP-binding</keyword>
<feature type="transmembrane region" description="Helical" evidence="7">
    <location>
        <begin position="1118"/>
        <end position="1139"/>
    </location>
</feature>
<dbReference type="PANTHER" id="PTHR19229:SF271">
    <property type="entry name" value="ABC TRANSPORTER CED-7"/>
    <property type="match status" value="1"/>
</dbReference>
<feature type="transmembrane region" description="Helical" evidence="7">
    <location>
        <begin position="20"/>
        <end position="40"/>
    </location>
</feature>
<dbReference type="GO" id="GO:0016887">
    <property type="term" value="F:ATP hydrolysis activity"/>
    <property type="evidence" value="ECO:0007669"/>
    <property type="project" value="InterPro"/>
</dbReference>
<evidence type="ECO:0000256" key="3">
    <source>
        <dbReference type="ARBA" id="ARBA00022741"/>
    </source>
</evidence>
<dbReference type="EMBL" id="CANHGI010000006">
    <property type="protein sequence ID" value="CAI5453900.1"/>
    <property type="molecule type" value="Genomic_DNA"/>
</dbReference>
<evidence type="ECO:0000256" key="4">
    <source>
        <dbReference type="ARBA" id="ARBA00022840"/>
    </source>
</evidence>
<evidence type="ECO:0000259" key="8">
    <source>
        <dbReference type="PROSITE" id="PS50893"/>
    </source>
</evidence>
<name>A0A9P1IZK0_9PELO</name>
<dbReference type="Pfam" id="PF00005">
    <property type="entry name" value="ABC_tran"/>
    <property type="match status" value="2"/>
</dbReference>
<dbReference type="FunFam" id="3.40.50.300:FF:001598">
    <property type="entry name" value="ABC transporter ced-7"/>
    <property type="match status" value="1"/>
</dbReference>
<feature type="transmembrane region" description="Helical" evidence="7">
    <location>
        <begin position="422"/>
        <end position="443"/>
    </location>
</feature>
<dbReference type="Proteomes" id="UP001152747">
    <property type="component" value="Unassembled WGS sequence"/>
</dbReference>
<feature type="transmembrane region" description="Helical" evidence="7">
    <location>
        <begin position="242"/>
        <end position="261"/>
    </location>
</feature>
<dbReference type="GO" id="GO:0140359">
    <property type="term" value="F:ABC-type transporter activity"/>
    <property type="evidence" value="ECO:0007669"/>
    <property type="project" value="InterPro"/>
</dbReference>
<keyword evidence="6 7" id="KW-0472">Membrane</keyword>
<dbReference type="PROSITE" id="PS00211">
    <property type="entry name" value="ABC_TRANSPORTER_1"/>
    <property type="match status" value="2"/>
</dbReference>
<comment type="caution">
    <text evidence="9">The sequence shown here is derived from an EMBL/GenBank/DDBJ whole genome shotgun (WGS) entry which is preliminary data.</text>
</comment>
<evidence type="ECO:0000256" key="5">
    <source>
        <dbReference type="ARBA" id="ARBA00022989"/>
    </source>
</evidence>
<dbReference type="SUPFAM" id="SSF52540">
    <property type="entry name" value="P-loop containing nucleoside triphosphate hydrolases"/>
    <property type="match status" value="2"/>
</dbReference>
<dbReference type="Pfam" id="PF12698">
    <property type="entry name" value="ABC2_membrane_3"/>
    <property type="match status" value="2"/>
</dbReference>
<evidence type="ECO:0000313" key="9">
    <source>
        <dbReference type="EMBL" id="CAI5453900.1"/>
    </source>
</evidence>
<accession>A0A9P1IZK0</accession>
<proteinExistence type="predicted"/>
<feature type="transmembrane region" description="Helical" evidence="7">
    <location>
        <begin position="298"/>
        <end position="320"/>
    </location>
</feature>
<dbReference type="GO" id="GO:0005319">
    <property type="term" value="F:lipid transporter activity"/>
    <property type="evidence" value="ECO:0007669"/>
    <property type="project" value="TreeGrafter"/>
</dbReference>
<dbReference type="InterPro" id="IPR003439">
    <property type="entry name" value="ABC_transporter-like_ATP-bd"/>
</dbReference>
<dbReference type="OrthoDB" id="10255969at2759"/>
<feature type="domain" description="ABC transporter" evidence="8">
    <location>
        <begin position="500"/>
        <end position="725"/>
    </location>
</feature>
<dbReference type="InterPro" id="IPR013525">
    <property type="entry name" value="ABC2_TM"/>
</dbReference>
<sequence>MQQFLLLFRKNILIWKRNKSWTIFEIIIPCILMMIYWGIFMGEPSRERYWNDYYSNSQTSYEFQVRGNIQDIQFQDRCKMDVKFAYSSAVECENETKKIMNIFVENFKNSNVNFNLLHLNSEDEIEKNVQTIYSYGSCSFNYATIGVYFDEINFDEQILKYRIIYKSYNQKWLLKKQTISLFAWQEKERTKYEEMGFLSFQHAIESTFINIIKNTNISSQFPINFQAFPEIEIFRSKNTKHLMFIPFVLAVIIFTNVVHITREVSAENEHLKGYLMTLGLSNFNFYMTHILSGILKSVFLYLITTLPFFVNGYISINNFFALSNVIFLYCISAITFGAFIASFFSTSDSAVKASITIWAILFGLFALFKPENHQEIFDCYIYALNPTGAFALSLDILTELIVDRKNLTFFNIFSESSSRFTLGNAISMLVFDIILMFGISLLADDYRRSNDDSFKEYFKSIFAKYRSEGVKSVRMTELQASEVLLEESNEYRNNDIENGIFVNNLVKIWGTTGEKAINGLSFEAKKGEVTILFGRNADGKSTTFHCISGMIPPTEGKIMISGRESNTNIGLCPQYNPIFDQLTVEEHLWFINGLKGNKDDCKFQAEMRRLLENVNLIDKKHKFSSNLSGGMKRKLCVCMALIGSSEVVLLDEPTAGLDPGARKDVQDLLETEKQNRTILLTTHYMDEAERLGDWILIMARGKLVISGSPKFLKKKYGIGYLLTVVLDDAINNNRDAICAVLKELCQFYTPEAQIGNTHGKQIEIILPEKCKSSFPILFRALEAIQRKEFTSEIFFILPNQLKDQLSILQITDYGLSLNKLEQVILTISEKLGTDATDGILNQNHEVKIHEKLESNIIEKSYNLQEFSPAAVVWKNNKNSMSEHLSNINKIVDKFSGFHNNYYDKSETLKNITVKFIGKIPHLLFGFTENTTLFNYRNQHTLWGGFDNQKIPTIECQINMHLGENPRHYGVRDVSENVLTGFFIVIFSLVTSSFVLFLVEEKVSKFAHQQLLTGISPITMYGAAIIFDFLVFSAICSIFLIFFYFFDYHMNYQLATIIQLWFLYFTSNVPFIYIISQYFKSPSKARIFIVIWQIFVSGSLVFFRVLALKSFGYPGYSVYIRPLFLSVQFIISVLFPVFSFGNAMIVGPMTQTRDPQFNDLWMFIDAMLLSSVLSSIAFLFLQLKSVQKYLSNNYSSWKYGQESRKYGQSSDFELSDAVVQERQKAVNANSSYSLVARNLTKKFGDFTALDNLSLAVSPNECFGLLGVNGCGKTTTFDILTGYSFATSGKAKIGGKNVTERIGIGYCPQFDSVLLDLTGREILEILAQMHGFINYHQKADIILESIGMQKQSNKLIRYYSGGQKRKISIGIALLSPTNSMIILDEPTAGIDPKARREIWELLIWSRQNRPNSALMLTSHSMDECEALCSRIAVLNHGKLIAIGSSQELKTLYGKSYTMTLSLNDSQNRENIVNLVNDQIPDAIFQTPETNKTLDLVWRIPKNPEDKWSNKFEMVQNLAKQLQVNDYVLSQSSL</sequence>
<dbReference type="InterPro" id="IPR003593">
    <property type="entry name" value="AAA+_ATPase"/>
</dbReference>
<dbReference type="CDD" id="cd03263">
    <property type="entry name" value="ABC_subfamily_A"/>
    <property type="match status" value="2"/>
</dbReference>
<feature type="domain" description="ABC transporter" evidence="8">
    <location>
        <begin position="1233"/>
        <end position="1459"/>
    </location>
</feature>
<dbReference type="PROSITE" id="PS50893">
    <property type="entry name" value="ABC_TRANSPORTER_2"/>
    <property type="match status" value="2"/>
</dbReference>
<dbReference type="InterPro" id="IPR026082">
    <property type="entry name" value="ABCA"/>
</dbReference>
<feature type="transmembrane region" description="Helical" evidence="7">
    <location>
        <begin position="977"/>
        <end position="998"/>
    </location>
</feature>
<dbReference type="InterPro" id="IPR027417">
    <property type="entry name" value="P-loop_NTPase"/>
</dbReference>
<organism evidence="9 10">
    <name type="scientific">Caenorhabditis angaria</name>
    <dbReference type="NCBI Taxonomy" id="860376"/>
    <lineage>
        <taxon>Eukaryota</taxon>
        <taxon>Metazoa</taxon>
        <taxon>Ecdysozoa</taxon>
        <taxon>Nematoda</taxon>
        <taxon>Chromadorea</taxon>
        <taxon>Rhabditida</taxon>
        <taxon>Rhabditina</taxon>
        <taxon>Rhabditomorpha</taxon>
        <taxon>Rhabditoidea</taxon>
        <taxon>Rhabditidae</taxon>
        <taxon>Peloderinae</taxon>
        <taxon>Caenorhabditis</taxon>
    </lineage>
</organism>
<comment type="subcellular location">
    <subcellularLocation>
        <location evidence="1">Membrane</location>
        <topology evidence="1">Multi-pass membrane protein</topology>
    </subcellularLocation>
</comment>
<feature type="transmembrane region" description="Helical" evidence="7">
    <location>
        <begin position="1086"/>
        <end position="1106"/>
    </location>
</feature>
<keyword evidence="2 7" id="KW-0812">Transmembrane</keyword>
<reference evidence="9" key="1">
    <citation type="submission" date="2022-11" db="EMBL/GenBank/DDBJ databases">
        <authorList>
            <person name="Kikuchi T."/>
        </authorList>
    </citation>
    <scope>NUCLEOTIDE SEQUENCE</scope>
    <source>
        <strain evidence="9">PS1010</strain>
    </source>
</reference>
<dbReference type="InterPro" id="IPR017871">
    <property type="entry name" value="ABC_transporter-like_CS"/>
</dbReference>
<feature type="transmembrane region" description="Helical" evidence="7">
    <location>
        <begin position="326"/>
        <end position="344"/>
    </location>
</feature>
<feature type="transmembrane region" description="Helical" evidence="7">
    <location>
        <begin position="1051"/>
        <end position="1074"/>
    </location>
</feature>
<evidence type="ECO:0000256" key="6">
    <source>
        <dbReference type="ARBA" id="ARBA00023136"/>
    </source>
</evidence>
<dbReference type="FunFam" id="3.40.50.300:FF:000933">
    <property type="entry name" value="ABC transporter A family member 7"/>
    <property type="match status" value="1"/>
</dbReference>
<feature type="transmembrane region" description="Helical" evidence="7">
    <location>
        <begin position="1159"/>
        <end position="1180"/>
    </location>
</feature>
<keyword evidence="5 7" id="KW-1133">Transmembrane helix</keyword>
<dbReference type="PANTHER" id="PTHR19229">
    <property type="entry name" value="ATP-BINDING CASSETTE TRANSPORTER SUBFAMILY A ABCA"/>
    <property type="match status" value="1"/>
</dbReference>
<keyword evidence="10" id="KW-1185">Reference proteome</keyword>
<dbReference type="Gene3D" id="3.40.50.300">
    <property type="entry name" value="P-loop containing nucleotide triphosphate hydrolases"/>
    <property type="match status" value="2"/>
</dbReference>
<dbReference type="GO" id="GO:0005524">
    <property type="term" value="F:ATP binding"/>
    <property type="evidence" value="ECO:0007669"/>
    <property type="project" value="UniProtKB-KW"/>
</dbReference>
<dbReference type="SMART" id="SM00382">
    <property type="entry name" value="AAA"/>
    <property type="match status" value="2"/>
</dbReference>
<protein>
    <recommendedName>
        <fullName evidence="8">ABC transporter domain-containing protein</fullName>
    </recommendedName>
</protein>
<evidence type="ECO:0000313" key="10">
    <source>
        <dbReference type="Proteomes" id="UP001152747"/>
    </source>
</evidence>
<feature type="transmembrane region" description="Helical" evidence="7">
    <location>
        <begin position="351"/>
        <end position="368"/>
    </location>
</feature>
<keyword evidence="3" id="KW-0547">Nucleotide-binding</keyword>
<evidence type="ECO:0000256" key="1">
    <source>
        <dbReference type="ARBA" id="ARBA00004141"/>
    </source>
</evidence>
<evidence type="ECO:0000256" key="2">
    <source>
        <dbReference type="ARBA" id="ARBA00022692"/>
    </source>
</evidence>
<dbReference type="GO" id="GO:0016020">
    <property type="term" value="C:membrane"/>
    <property type="evidence" value="ECO:0007669"/>
    <property type="project" value="UniProtKB-SubCell"/>
</dbReference>
<evidence type="ECO:0000256" key="7">
    <source>
        <dbReference type="SAM" id="Phobius"/>
    </source>
</evidence>
<feature type="transmembrane region" description="Helical" evidence="7">
    <location>
        <begin position="1019"/>
        <end position="1045"/>
    </location>
</feature>